<evidence type="ECO:0000256" key="2">
    <source>
        <dbReference type="PIRNR" id="PIRNR006241"/>
    </source>
</evidence>
<dbReference type="EMBL" id="CP036526">
    <property type="protein sequence ID" value="QDT08310.1"/>
    <property type="molecule type" value="Genomic_DNA"/>
</dbReference>
<keyword evidence="1 2" id="KW-0413">Isomerase</keyword>
<gene>
    <name evidence="5" type="primary">hyi_1</name>
    <name evidence="5" type="ORF">K239x_02480</name>
</gene>
<dbReference type="GO" id="GO:0008903">
    <property type="term" value="F:hydroxypyruvate isomerase activity"/>
    <property type="evidence" value="ECO:0007669"/>
    <property type="project" value="UniProtKB-EC"/>
</dbReference>
<feature type="active site" description="Proton donor/acceptor" evidence="3">
    <location>
        <position position="135"/>
    </location>
</feature>
<dbReference type="AlphaFoldDB" id="A0A517NMF1"/>
<feature type="active site" description="Proton donor/acceptor" evidence="3">
    <location>
        <position position="233"/>
    </location>
</feature>
<evidence type="ECO:0000256" key="1">
    <source>
        <dbReference type="ARBA" id="ARBA00023235"/>
    </source>
</evidence>
<dbReference type="OrthoDB" id="9786584at2"/>
<proteinExistence type="inferred from homology"/>
<dbReference type="Proteomes" id="UP000319817">
    <property type="component" value="Chromosome"/>
</dbReference>
<dbReference type="InterPro" id="IPR050417">
    <property type="entry name" value="Sugar_Epim/Isomerase"/>
</dbReference>
<evidence type="ECO:0000256" key="3">
    <source>
        <dbReference type="PIRSR" id="PIRSR006241-50"/>
    </source>
</evidence>
<evidence type="ECO:0000313" key="5">
    <source>
        <dbReference type="EMBL" id="QDT08310.1"/>
    </source>
</evidence>
<dbReference type="EC" id="5.3.1.22" evidence="5"/>
<keyword evidence="6" id="KW-1185">Reference proteome</keyword>
<dbReference type="InterPro" id="IPR013022">
    <property type="entry name" value="Xyl_isomerase-like_TIM-brl"/>
</dbReference>
<sequence>MLKPSVCIDAVLEGHSLCDALAMVADAGIGAFEFWCWWEKDLNEMVRLTEKHQLEISACCTKFVSLVDPSLRSEYLKGLEESIAAAKQIDCQTLISQVGDFREGVPRQEQHQSLVDGLREAAPMLEEAGITLVIEPLNELVDHAGYYLVRSDEAFAVVYKVGSQNVKVIYDIYHQQISEGHLIANLTENIDKIAHFHAAGNPGRHELTRGELHYPSIFDAIRDTNYDGYVALEYWPVGDPMKGLKKVNSWFARG</sequence>
<dbReference type="RefSeq" id="WP_145415871.1">
    <property type="nucleotide sequence ID" value="NZ_CP036526.1"/>
</dbReference>
<dbReference type="PANTHER" id="PTHR43489">
    <property type="entry name" value="ISOMERASE"/>
    <property type="match status" value="1"/>
</dbReference>
<dbReference type="SUPFAM" id="SSF51658">
    <property type="entry name" value="Xylose isomerase-like"/>
    <property type="match status" value="1"/>
</dbReference>
<dbReference type="InterPro" id="IPR026040">
    <property type="entry name" value="HyI-like"/>
</dbReference>
<protein>
    <submittedName>
        <fullName evidence="5">Hydroxypyruvate isomerase</fullName>
        <ecNumber evidence="5">5.3.1.22</ecNumber>
    </submittedName>
</protein>
<accession>A0A517NMF1</accession>
<reference evidence="5 6" key="1">
    <citation type="submission" date="2019-02" db="EMBL/GenBank/DDBJ databases">
        <title>Deep-cultivation of Planctomycetes and their phenomic and genomic characterization uncovers novel biology.</title>
        <authorList>
            <person name="Wiegand S."/>
            <person name="Jogler M."/>
            <person name="Boedeker C."/>
            <person name="Pinto D."/>
            <person name="Vollmers J."/>
            <person name="Rivas-Marin E."/>
            <person name="Kohn T."/>
            <person name="Peeters S.H."/>
            <person name="Heuer A."/>
            <person name="Rast P."/>
            <person name="Oberbeckmann S."/>
            <person name="Bunk B."/>
            <person name="Jeske O."/>
            <person name="Meyerdierks A."/>
            <person name="Storesund J.E."/>
            <person name="Kallscheuer N."/>
            <person name="Luecker S."/>
            <person name="Lage O.M."/>
            <person name="Pohl T."/>
            <person name="Merkel B.J."/>
            <person name="Hornburger P."/>
            <person name="Mueller R.-W."/>
            <person name="Bruemmer F."/>
            <person name="Labrenz M."/>
            <person name="Spormann A.M."/>
            <person name="Op den Camp H."/>
            <person name="Overmann J."/>
            <person name="Amann R."/>
            <person name="Jetten M.S.M."/>
            <person name="Mascher T."/>
            <person name="Medema M.H."/>
            <person name="Devos D.P."/>
            <person name="Kaster A.-K."/>
            <person name="Ovreas L."/>
            <person name="Rohde M."/>
            <person name="Galperin M.Y."/>
            <person name="Jogler C."/>
        </authorList>
    </citation>
    <scope>NUCLEOTIDE SEQUENCE [LARGE SCALE GENOMIC DNA]</scope>
    <source>
        <strain evidence="5 6">K23_9</strain>
    </source>
</reference>
<name>A0A517NMF1_9BACT</name>
<dbReference type="PANTHER" id="PTHR43489:SF3">
    <property type="entry name" value="XYLOSE ISOMERASE DOMAIN PROTEIN TIM BARREL"/>
    <property type="match status" value="1"/>
</dbReference>
<dbReference type="InterPro" id="IPR036237">
    <property type="entry name" value="Xyl_isomerase-like_sf"/>
</dbReference>
<dbReference type="Pfam" id="PF01261">
    <property type="entry name" value="AP_endonuc_2"/>
    <property type="match status" value="1"/>
</dbReference>
<evidence type="ECO:0000313" key="6">
    <source>
        <dbReference type="Proteomes" id="UP000319817"/>
    </source>
</evidence>
<dbReference type="Gene3D" id="3.20.20.150">
    <property type="entry name" value="Divalent-metal-dependent TIM barrel enzymes"/>
    <property type="match status" value="1"/>
</dbReference>
<keyword evidence="5" id="KW-0670">Pyruvate</keyword>
<feature type="domain" description="Xylose isomerase-like TIM barrel" evidence="4">
    <location>
        <begin position="22"/>
        <end position="250"/>
    </location>
</feature>
<comment type="similarity">
    <text evidence="2">Belongs to the hyi family.</text>
</comment>
<organism evidence="5 6">
    <name type="scientific">Stieleria marina</name>
    <dbReference type="NCBI Taxonomy" id="1930275"/>
    <lineage>
        <taxon>Bacteria</taxon>
        <taxon>Pseudomonadati</taxon>
        <taxon>Planctomycetota</taxon>
        <taxon>Planctomycetia</taxon>
        <taxon>Pirellulales</taxon>
        <taxon>Pirellulaceae</taxon>
        <taxon>Stieleria</taxon>
    </lineage>
</organism>
<evidence type="ECO:0000259" key="4">
    <source>
        <dbReference type="Pfam" id="PF01261"/>
    </source>
</evidence>
<dbReference type="PIRSF" id="PIRSF006241">
    <property type="entry name" value="HyI"/>
    <property type="match status" value="1"/>
</dbReference>